<proteinExistence type="predicted"/>
<dbReference type="EMBL" id="CP126969">
    <property type="protein sequence ID" value="WIM68699.1"/>
    <property type="molecule type" value="Genomic_DNA"/>
</dbReference>
<protein>
    <submittedName>
        <fullName evidence="1">Uncharacterized protein</fullName>
    </submittedName>
</protein>
<accession>A0ABY8VGR1</accession>
<organism evidence="1 2">
    <name type="scientific">Corynebacterium breve</name>
    <dbReference type="NCBI Taxonomy" id="3049799"/>
    <lineage>
        <taxon>Bacteria</taxon>
        <taxon>Bacillati</taxon>
        <taxon>Actinomycetota</taxon>
        <taxon>Actinomycetes</taxon>
        <taxon>Mycobacteriales</taxon>
        <taxon>Corynebacteriaceae</taxon>
        <taxon>Corynebacterium</taxon>
    </lineage>
</organism>
<sequence>MLLGHGFRGDGFGVEQLKQLGLTVLDLPFLSLEHGLFFDLVLVEGLDLLLDMSGKVIDQGLR</sequence>
<name>A0ABY8VGR1_9CORY</name>
<keyword evidence="2" id="KW-1185">Reference proteome</keyword>
<dbReference type="RefSeq" id="WP_284826413.1">
    <property type="nucleotide sequence ID" value="NZ_CP126969.1"/>
</dbReference>
<gene>
    <name evidence="1" type="ORF">QP027_04750</name>
</gene>
<evidence type="ECO:0000313" key="2">
    <source>
        <dbReference type="Proteomes" id="UP001225598"/>
    </source>
</evidence>
<evidence type="ECO:0000313" key="1">
    <source>
        <dbReference type="EMBL" id="WIM68699.1"/>
    </source>
</evidence>
<dbReference type="Proteomes" id="UP001225598">
    <property type="component" value="Chromosome"/>
</dbReference>
<reference evidence="1 2" key="1">
    <citation type="submission" date="2023-05" db="EMBL/GenBank/DDBJ databases">
        <title>Corynebacterium suedekumii sp. nov. and Corynebacterium breve sp. nov. isolated from raw cow's milk.</title>
        <authorList>
            <person name="Baer M.K."/>
            <person name="Mehl L."/>
            <person name="Hellmuth R."/>
            <person name="Marke G."/>
            <person name="Lipski A."/>
        </authorList>
    </citation>
    <scope>NUCLEOTIDE SEQUENCE [LARGE SCALE GENOMIC DNA]</scope>
    <source>
        <strain evidence="1 2">R4</strain>
    </source>
</reference>